<dbReference type="CDD" id="cd20030">
    <property type="entry name" value="FH_FOXN1-like"/>
    <property type="match status" value="1"/>
</dbReference>
<dbReference type="AlphaFoldDB" id="A0AAE1A703"/>
<feature type="region of interest" description="Disordered" evidence="7">
    <location>
        <begin position="545"/>
        <end position="564"/>
    </location>
</feature>
<evidence type="ECO:0000256" key="1">
    <source>
        <dbReference type="ARBA" id="ARBA00022473"/>
    </source>
</evidence>
<dbReference type="GO" id="GO:0005634">
    <property type="term" value="C:nucleus"/>
    <property type="evidence" value="ECO:0007669"/>
    <property type="project" value="UniProtKB-SubCell"/>
</dbReference>
<comment type="caution">
    <text evidence="9">The sequence shown here is derived from an EMBL/GenBank/DDBJ whole genome shotgun (WGS) entry which is preliminary data.</text>
</comment>
<dbReference type="InterPro" id="IPR036390">
    <property type="entry name" value="WH_DNA-bd_sf"/>
</dbReference>
<dbReference type="Proteomes" id="UP001283361">
    <property type="component" value="Unassembled WGS sequence"/>
</dbReference>
<evidence type="ECO:0000256" key="2">
    <source>
        <dbReference type="ARBA" id="ARBA00023015"/>
    </source>
</evidence>
<evidence type="ECO:0000256" key="7">
    <source>
        <dbReference type="SAM" id="MobiDB-lite"/>
    </source>
</evidence>
<dbReference type="InterPro" id="IPR036388">
    <property type="entry name" value="WH-like_DNA-bd_sf"/>
</dbReference>
<reference evidence="9" key="1">
    <citation type="journal article" date="2023" name="G3 (Bethesda)">
        <title>A reference genome for the long-term kleptoplast-retaining sea slug Elysia crispata morphotype clarki.</title>
        <authorList>
            <person name="Eastman K.E."/>
            <person name="Pendleton A.L."/>
            <person name="Shaikh M.A."/>
            <person name="Suttiyut T."/>
            <person name="Ogas R."/>
            <person name="Tomko P."/>
            <person name="Gavelis G."/>
            <person name="Widhalm J.R."/>
            <person name="Wisecaver J.H."/>
        </authorList>
    </citation>
    <scope>NUCLEOTIDE SEQUENCE</scope>
    <source>
        <strain evidence="9">ECLA1</strain>
    </source>
</reference>
<organism evidence="9 10">
    <name type="scientific">Elysia crispata</name>
    <name type="common">lettuce slug</name>
    <dbReference type="NCBI Taxonomy" id="231223"/>
    <lineage>
        <taxon>Eukaryota</taxon>
        <taxon>Metazoa</taxon>
        <taxon>Spiralia</taxon>
        <taxon>Lophotrochozoa</taxon>
        <taxon>Mollusca</taxon>
        <taxon>Gastropoda</taxon>
        <taxon>Heterobranchia</taxon>
        <taxon>Euthyneura</taxon>
        <taxon>Panpulmonata</taxon>
        <taxon>Sacoglossa</taxon>
        <taxon>Placobranchoidea</taxon>
        <taxon>Plakobranchidae</taxon>
        <taxon>Elysia</taxon>
    </lineage>
</organism>
<evidence type="ECO:0000256" key="5">
    <source>
        <dbReference type="ARBA" id="ARBA00023242"/>
    </source>
</evidence>
<dbReference type="Pfam" id="PF00250">
    <property type="entry name" value="Forkhead"/>
    <property type="match status" value="1"/>
</dbReference>
<dbReference type="PRINTS" id="PR00053">
    <property type="entry name" value="FORKHEAD"/>
</dbReference>
<proteinExistence type="predicted"/>
<name>A0AAE1A703_9GAST</name>
<keyword evidence="5 6" id="KW-0539">Nucleus</keyword>
<evidence type="ECO:0000256" key="6">
    <source>
        <dbReference type="PROSITE-ProRule" id="PRU00089"/>
    </source>
</evidence>
<dbReference type="EMBL" id="JAWDGP010002504">
    <property type="protein sequence ID" value="KAK3782468.1"/>
    <property type="molecule type" value="Genomic_DNA"/>
</dbReference>
<dbReference type="InterPro" id="IPR001766">
    <property type="entry name" value="Fork_head_dom"/>
</dbReference>
<gene>
    <name evidence="9" type="ORF">RRG08_009318</name>
</gene>
<comment type="subcellular location">
    <subcellularLocation>
        <location evidence="6">Nucleus</location>
    </subcellularLocation>
</comment>
<evidence type="ECO:0000313" key="10">
    <source>
        <dbReference type="Proteomes" id="UP001283361"/>
    </source>
</evidence>
<evidence type="ECO:0000259" key="8">
    <source>
        <dbReference type="PROSITE" id="PS50039"/>
    </source>
</evidence>
<protein>
    <recommendedName>
        <fullName evidence="8">Fork-head domain-containing protein</fullName>
    </recommendedName>
</protein>
<sequence>MESYPERTVDPLLFLNTDKSDLDAFLLNTTADLAQLEELQASATDVKMENSLDIDSLERNGHLGDMNWLHNSSLTTLTHLETHSEDTSDGSNLISVDPQSVLPMQLAAEDNETKPRNFHSPDFANSAAMRLHANCSSLGDSPENVSQLQQHQAIQSPKPINILRQDHETIRILSVASQGSPTSSPRKAQNFIITSTRDSPHKPQAFVLSPATGGALPAGLTLSATNNRVSSAGPHFVISSPQKLHAISTDRSGRVLLKSGNNLLSPSQASPVLLGRLQTGIQPQLYQHLVTNSTMAAPAAASQGLVGQQQLVQNQQNPTAAAADSTTVSSTTGCEEKVYPKPSFSYSCLIALALKNSKNGSLPVSEIYNFMCENFPYFKTAPDGWKNSVRHNLSLNKCFAKVDNPKLSQGAKKGCLWALNPAKVTKMEDEISKWGKKDPAGLLCSMAYPENLEAIEKGQAGLHYSKRLAASESKLISSVQGEATPTKNSTYSSLSSPLASPVVKQELFSPAHHQAYRLEKLHPNICVEKVEPRTPTKAELSRVVSSMEVSSPVQRHEVSSPAGRAQTLQATRLDPGLDLSHLEFPVSLNSDALADIVLQSSMWDEDLENTIDIDLICDSPTPGVGAHPTTHSPLTLRPPTNNPSSTVPLGGVLASTGPLSPSIHPLYSHMLNSPVQSVNPTPASVRTNLFGVSSPLKPLYV</sequence>
<keyword evidence="3 6" id="KW-0238">DNA-binding</keyword>
<dbReference type="GO" id="GO:0000981">
    <property type="term" value="F:DNA-binding transcription factor activity, RNA polymerase II-specific"/>
    <property type="evidence" value="ECO:0007669"/>
    <property type="project" value="TreeGrafter"/>
</dbReference>
<dbReference type="InterPro" id="IPR030456">
    <property type="entry name" value="TF_fork_head_CS_2"/>
</dbReference>
<dbReference type="PANTHER" id="PTHR46721">
    <property type="entry name" value="FORKHEAD BOX PROTEIN N1"/>
    <property type="match status" value="1"/>
</dbReference>
<keyword evidence="4" id="KW-0804">Transcription</keyword>
<accession>A0AAE1A703</accession>
<evidence type="ECO:0000256" key="4">
    <source>
        <dbReference type="ARBA" id="ARBA00023163"/>
    </source>
</evidence>
<dbReference type="SUPFAM" id="SSF46785">
    <property type="entry name" value="Winged helix' DNA-binding domain"/>
    <property type="match status" value="1"/>
</dbReference>
<evidence type="ECO:0000313" key="9">
    <source>
        <dbReference type="EMBL" id="KAK3782468.1"/>
    </source>
</evidence>
<dbReference type="PROSITE" id="PS50039">
    <property type="entry name" value="FORK_HEAD_3"/>
    <property type="match status" value="1"/>
</dbReference>
<dbReference type="GO" id="GO:0000976">
    <property type="term" value="F:transcription cis-regulatory region binding"/>
    <property type="evidence" value="ECO:0007669"/>
    <property type="project" value="TreeGrafter"/>
</dbReference>
<evidence type="ECO:0000256" key="3">
    <source>
        <dbReference type="ARBA" id="ARBA00023125"/>
    </source>
</evidence>
<dbReference type="SMART" id="SM00339">
    <property type="entry name" value="FH"/>
    <property type="match status" value="1"/>
</dbReference>
<dbReference type="Gene3D" id="1.10.10.10">
    <property type="entry name" value="Winged helix-like DNA-binding domain superfamily/Winged helix DNA-binding domain"/>
    <property type="match status" value="1"/>
</dbReference>
<feature type="DNA-binding region" description="Fork-head" evidence="6">
    <location>
        <begin position="341"/>
        <end position="438"/>
    </location>
</feature>
<dbReference type="PROSITE" id="PS00658">
    <property type="entry name" value="FORK_HEAD_2"/>
    <property type="match status" value="1"/>
</dbReference>
<keyword evidence="10" id="KW-1185">Reference proteome</keyword>
<keyword evidence="1" id="KW-0217">Developmental protein</keyword>
<dbReference type="PANTHER" id="PTHR46721:SF3">
    <property type="entry name" value="FORKHEAD BOX N1"/>
    <property type="match status" value="1"/>
</dbReference>
<dbReference type="InterPro" id="IPR049624">
    <property type="entry name" value="FOXN1_4"/>
</dbReference>
<keyword evidence="2" id="KW-0805">Transcription regulation</keyword>
<feature type="domain" description="Fork-head" evidence="8">
    <location>
        <begin position="341"/>
        <end position="438"/>
    </location>
</feature>